<evidence type="ECO:0000313" key="4">
    <source>
        <dbReference type="Proteomes" id="UP000306402"/>
    </source>
</evidence>
<comment type="caution">
    <text evidence="3">The sequence shown here is derived from an EMBL/GenBank/DDBJ whole genome shotgun (WGS) entry which is preliminary data.</text>
</comment>
<dbReference type="PANTHER" id="PTHR11280:SF5">
    <property type="entry name" value="GLUCOSAMINE-6-PHOSPHATE ISOMERASE"/>
    <property type="match status" value="1"/>
</dbReference>
<dbReference type="Gene3D" id="3.40.50.1360">
    <property type="match status" value="1"/>
</dbReference>
<dbReference type="InterPro" id="IPR006148">
    <property type="entry name" value="Glc/Gal-6P_isomerase"/>
</dbReference>
<dbReference type="PANTHER" id="PTHR11280">
    <property type="entry name" value="GLUCOSAMINE-6-PHOSPHATE ISOMERASE"/>
    <property type="match status" value="1"/>
</dbReference>
<dbReference type="Pfam" id="PF01182">
    <property type="entry name" value="Glucosamine_iso"/>
    <property type="match status" value="1"/>
</dbReference>
<organism evidence="3 4">
    <name type="scientific">Dyadobacter luticola</name>
    <dbReference type="NCBI Taxonomy" id="1979387"/>
    <lineage>
        <taxon>Bacteria</taxon>
        <taxon>Pseudomonadati</taxon>
        <taxon>Bacteroidota</taxon>
        <taxon>Cytophagia</taxon>
        <taxon>Cytophagales</taxon>
        <taxon>Spirosomataceae</taxon>
        <taxon>Dyadobacter</taxon>
    </lineage>
</organism>
<evidence type="ECO:0000259" key="2">
    <source>
        <dbReference type="Pfam" id="PF01182"/>
    </source>
</evidence>
<dbReference type="GO" id="GO:0005737">
    <property type="term" value="C:cytoplasm"/>
    <property type="evidence" value="ECO:0007669"/>
    <property type="project" value="TreeGrafter"/>
</dbReference>
<dbReference type="Proteomes" id="UP000306402">
    <property type="component" value="Unassembled WGS sequence"/>
</dbReference>
<proteinExistence type="predicted"/>
<dbReference type="InterPro" id="IPR018321">
    <property type="entry name" value="Glucosamine6P_isomerase_CS"/>
</dbReference>
<feature type="domain" description="Glucosamine/galactosamine-6-phosphate isomerase" evidence="2">
    <location>
        <begin position="19"/>
        <end position="225"/>
    </location>
</feature>
<dbReference type="AlphaFoldDB" id="A0A5R9KS79"/>
<dbReference type="PROSITE" id="PS01161">
    <property type="entry name" value="GLC_GALNAC_ISOMERASE"/>
    <property type="match status" value="1"/>
</dbReference>
<dbReference type="GO" id="GO:0006046">
    <property type="term" value="P:N-acetylglucosamine catabolic process"/>
    <property type="evidence" value="ECO:0007669"/>
    <property type="project" value="TreeGrafter"/>
</dbReference>
<keyword evidence="1" id="KW-0378">Hydrolase</keyword>
<dbReference type="GO" id="GO:0006043">
    <property type="term" value="P:glucosamine catabolic process"/>
    <property type="evidence" value="ECO:0007669"/>
    <property type="project" value="TreeGrafter"/>
</dbReference>
<reference evidence="3 4" key="1">
    <citation type="submission" date="2019-05" db="EMBL/GenBank/DDBJ databases">
        <authorList>
            <person name="Qu J.-H."/>
        </authorList>
    </citation>
    <scope>NUCLEOTIDE SEQUENCE [LARGE SCALE GENOMIC DNA]</scope>
    <source>
        <strain evidence="3 4">T17</strain>
    </source>
</reference>
<dbReference type="GO" id="GO:0042802">
    <property type="term" value="F:identical protein binding"/>
    <property type="evidence" value="ECO:0007669"/>
    <property type="project" value="TreeGrafter"/>
</dbReference>
<dbReference type="OrthoDB" id="9791139at2"/>
<accession>A0A5R9KS79</accession>
<dbReference type="InterPro" id="IPR004547">
    <property type="entry name" value="Glucosamine6P_isomerase"/>
</dbReference>
<dbReference type="InterPro" id="IPR037171">
    <property type="entry name" value="NagB/RpiA_transferase-like"/>
</dbReference>
<sequence length="246" mass="26527">MTPKISIYPDYNSMSLAAADRVITLLAKKPNAVICLPSGSTPLGMFQALVAANQKGATDFSKCVFIGLDEWIGLNGEDDGSCRDLLDRDFLKPIGMRDNQIVYFDGKAPDPQSECDRVNKILDGLGGLDLIVLGVGMNGHLALNEPGTPWDLHAHVSELDPVTIEVGQKYFKTPTVLTKGITVGIRNILEAKTAILLASGKSKAEVIRRALAFPVTTDFPTTALQNHLNAEIMLDKDAAELVAPNR</sequence>
<dbReference type="GO" id="GO:0019262">
    <property type="term" value="P:N-acetylneuraminate catabolic process"/>
    <property type="evidence" value="ECO:0007669"/>
    <property type="project" value="TreeGrafter"/>
</dbReference>
<dbReference type="RefSeq" id="WP_138367423.1">
    <property type="nucleotide sequence ID" value="NZ_VCEJ01000005.1"/>
</dbReference>
<dbReference type="SUPFAM" id="SSF100950">
    <property type="entry name" value="NagB/RpiA/CoA transferase-like"/>
    <property type="match status" value="1"/>
</dbReference>
<keyword evidence="4" id="KW-1185">Reference proteome</keyword>
<name>A0A5R9KS79_9BACT</name>
<dbReference type="CDD" id="cd01399">
    <property type="entry name" value="GlcN6P_deaminase"/>
    <property type="match status" value="1"/>
</dbReference>
<gene>
    <name evidence="3" type="ORF">FEN17_21380</name>
</gene>
<evidence type="ECO:0000313" key="3">
    <source>
        <dbReference type="EMBL" id="TLU99132.1"/>
    </source>
</evidence>
<dbReference type="EMBL" id="VCEJ01000005">
    <property type="protein sequence ID" value="TLU99132.1"/>
    <property type="molecule type" value="Genomic_DNA"/>
</dbReference>
<protein>
    <submittedName>
        <fullName evidence="3">Glucosamine-6-phosphate deaminase</fullName>
    </submittedName>
</protein>
<evidence type="ECO:0000256" key="1">
    <source>
        <dbReference type="ARBA" id="ARBA00022801"/>
    </source>
</evidence>
<dbReference type="GO" id="GO:0004342">
    <property type="term" value="F:glucosamine-6-phosphate deaminase activity"/>
    <property type="evidence" value="ECO:0007669"/>
    <property type="project" value="InterPro"/>
</dbReference>
<dbReference type="GO" id="GO:0005975">
    <property type="term" value="P:carbohydrate metabolic process"/>
    <property type="evidence" value="ECO:0007669"/>
    <property type="project" value="InterPro"/>
</dbReference>